<dbReference type="EMBL" id="AKFS01000193">
    <property type="protein sequence ID" value="EJF43631.1"/>
    <property type="molecule type" value="Genomic_DNA"/>
</dbReference>
<feature type="domain" description="ATPase of the ABC class C-terminal" evidence="2">
    <location>
        <begin position="173"/>
        <end position="433"/>
    </location>
</feature>
<dbReference type="InterPro" id="IPR019195">
    <property type="entry name" value="ABC_ATPase_put"/>
</dbReference>
<evidence type="ECO:0000256" key="1">
    <source>
        <dbReference type="SAM" id="MobiDB-lite"/>
    </source>
</evidence>
<dbReference type="PANTHER" id="PTHR38149:SF1">
    <property type="entry name" value="ATPASE"/>
    <property type="match status" value="1"/>
</dbReference>
<feature type="region of interest" description="Disordered" evidence="1">
    <location>
        <begin position="430"/>
        <end position="520"/>
    </location>
</feature>
<feature type="domain" description="ATPase of the ABC class N-terminal" evidence="3">
    <location>
        <begin position="10"/>
        <end position="158"/>
    </location>
</feature>
<name>J0X4T1_9ACTO</name>
<dbReference type="Pfam" id="PF21117">
    <property type="entry name" value="MRB1590_C"/>
    <property type="match status" value="1"/>
</dbReference>
<dbReference type="InterPro" id="IPR049069">
    <property type="entry name" value="MRB1590-like_C"/>
</dbReference>
<dbReference type="RefSeq" id="WP_005870580.1">
    <property type="nucleotide sequence ID" value="NZ_AKFS01000193.1"/>
</dbReference>
<dbReference type="AlphaFoldDB" id="J0X4T1"/>
<dbReference type="PATRIC" id="fig|1125717.3.peg.1238"/>
<dbReference type="Pfam" id="PF20446">
    <property type="entry name" value="ABC_N"/>
    <property type="match status" value="1"/>
</dbReference>
<dbReference type="InterPro" id="IPR027417">
    <property type="entry name" value="P-loop_NTPase"/>
</dbReference>
<organism evidence="5 6">
    <name type="scientific">Schaalia georgiae F0490</name>
    <dbReference type="NCBI Taxonomy" id="1125717"/>
    <lineage>
        <taxon>Bacteria</taxon>
        <taxon>Bacillati</taxon>
        <taxon>Actinomycetota</taxon>
        <taxon>Actinomycetes</taxon>
        <taxon>Actinomycetales</taxon>
        <taxon>Actinomycetaceae</taxon>
        <taxon>Schaalia</taxon>
    </lineage>
</organism>
<evidence type="ECO:0000259" key="2">
    <source>
        <dbReference type="Pfam" id="PF09818"/>
    </source>
</evidence>
<dbReference type="InterPro" id="IPR046833">
    <property type="entry name" value="ABC_N"/>
</dbReference>
<sequence length="617" mass="64984">MSLRTGTDRDLLDELSRMDGRPYGAYRSLAGTWDYGDFTIAIDRVQSDPYAPPSVLRAWTTPSGMGLPGEALASSKARLAAADYLARVFYDAAHARAGRDVQIPRPRQEVLQRSYAVVLPDRVEVRFQVRLPARGRTILGRTAARLFDVDVPNIIMDCFDFVTDDEATNTKRRGLLTHIAAYEDYCALLGALDDNGWVAFVADGAVLARRSGVSQLPLADAVPFISPATLRASVVLPHAGTVTGLAIPPGITLIAGGGYHGKSTLLSAIARGVYAHIPGDGRELVATTPNAMKIRAADGRSITDVDISPFIGDLPGGADTTAFSTANASGSTSQAAAISEAVELGSPLLLIDEDTSATNLLIRDARMRSLVAHEPITPLVDRARGLAEGGTSLIMVVGGSGDYLDVADRVLLMDEYLCHDATARARAIVAEQPRPLPGDDGCAPVDGTAAPAPDEGGDGTAGASVVPAPGQDANSTAAQAVRSAPTAPGQAAAPSGADAGAIGRSWPADRVPARKPAVDRPKTKALDSGFLIDRQTVDLSDVEQIVDQGQTEAVAWLVRGALEHFAGRAPLRDVLARLERQLNSEGLDTITKFGARPGFVARPRMIDVGAAINRYRW</sequence>
<dbReference type="SUPFAM" id="SSF52540">
    <property type="entry name" value="P-loop containing nucleoside triphosphate hydrolases"/>
    <property type="match status" value="1"/>
</dbReference>
<evidence type="ECO:0000259" key="3">
    <source>
        <dbReference type="Pfam" id="PF20446"/>
    </source>
</evidence>
<keyword evidence="6" id="KW-1185">Reference proteome</keyword>
<protein>
    <submittedName>
        <fullName evidence="5">Putative ATPase of the ABC class</fullName>
    </submittedName>
</protein>
<dbReference type="CDD" id="cd00267">
    <property type="entry name" value="ABC_ATPase"/>
    <property type="match status" value="1"/>
</dbReference>
<dbReference type="Pfam" id="PF09818">
    <property type="entry name" value="ABC_ATPase"/>
    <property type="match status" value="1"/>
</dbReference>
<accession>J0X4T1</accession>
<dbReference type="Proteomes" id="UP000004578">
    <property type="component" value="Unassembled WGS sequence"/>
</dbReference>
<dbReference type="InterPro" id="IPR046834">
    <property type="entry name" value="ABC_ATPase_C"/>
</dbReference>
<evidence type="ECO:0000313" key="5">
    <source>
        <dbReference type="EMBL" id="EJF43631.1"/>
    </source>
</evidence>
<reference evidence="5 6" key="1">
    <citation type="submission" date="2012-05" db="EMBL/GenBank/DDBJ databases">
        <authorList>
            <person name="Harkins D.M."/>
            <person name="Madupu R."/>
            <person name="Durkin A.S."/>
            <person name="Torralba M."/>
            <person name="Methe B."/>
            <person name="Sutton G.G."/>
            <person name="Nelson K.E."/>
        </authorList>
    </citation>
    <scope>NUCLEOTIDE SEQUENCE [LARGE SCALE GENOMIC DNA]</scope>
    <source>
        <strain evidence="5 6">F0490</strain>
    </source>
</reference>
<feature type="domain" description="MRB1590-like C-terminal" evidence="4">
    <location>
        <begin position="531"/>
        <end position="616"/>
    </location>
</feature>
<proteinExistence type="predicted"/>
<dbReference type="PANTHER" id="PTHR38149">
    <property type="entry name" value="ATPASE"/>
    <property type="match status" value="1"/>
</dbReference>
<gene>
    <name evidence="5" type="ORF">HMPREF1317_0433</name>
</gene>
<evidence type="ECO:0000259" key="4">
    <source>
        <dbReference type="Pfam" id="PF21117"/>
    </source>
</evidence>
<feature type="compositionally biased region" description="Low complexity" evidence="1">
    <location>
        <begin position="484"/>
        <end position="501"/>
    </location>
</feature>
<evidence type="ECO:0000313" key="6">
    <source>
        <dbReference type="Proteomes" id="UP000004578"/>
    </source>
</evidence>
<comment type="caution">
    <text evidence="5">The sequence shown here is derived from an EMBL/GenBank/DDBJ whole genome shotgun (WGS) entry which is preliminary data.</text>
</comment>